<proteinExistence type="predicted"/>
<sequence length="41" mass="4591">MEVLLIFGAVYAAFLIGRVLQYLSDAKNVMGKGHDRGPKRR</sequence>
<name>A0ABN2QF12_9ACTN</name>
<dbReference type="EMBL" id="BAAAQM010000001">
    <property type="protein sequence ID" value="GAA1950924.1"/>
    <property type="molecule type" value="Genomic_DNA"/>
</dbReference>
<evidence type="ECO:0000313" key="1">
    <source>
        <dbReference type="EMBL" id="GAA1950924.1"/>
    </source>
</evidence>
<dbReference type="RefSeq" id="WP_344654995.1">
    <property type="nucleotide sequence ID" value="NZ_BAAAQM010000001.1"/>
</dbReference>
<evidence type="ECO:0000313" key="2">
    <source>
        <dbReference type="Proteomes" id="UP001499854"/>
    </source>
</evidence>
<protein>
    <submittedName>
        <fullName evidence="1">Uncharacterized protein</fullName>
    </submittedName>
</protein>
<organism evidence="1 2">
    <name type="scientific">Catenulispora subtropica</name>
    <dbReference type="NCBI Taxonomy" id="450798"/>
    <lineage>
        <taxon>Bacteria</taxon>
        <taxon>Bacillati</taxon>
        <taxon>Actinomycetota</taxon>
        <taxon>Actinomycetes</taxon>
        <taxon>Catenulisporales</taxon>
        <taxon>Catenulisporaceae</taxon>
        <taxon>Catenulispora</taxon>
    </lineage>
</organism>
<keyword evidence="2" id="KW-1185">Reference proteome</keyword>
<gene>
    <name evidence="1" type="ORF">GCM10009838_02540</name>
</gene>
<comment type="caution">
    <text evidence="1">The sequence shown here is derived from an EMBL/GenBank/DDBJ whole genome shotgun (WGS) entry which is preliminary data.</text>
</comment>
<dbReference type="Proteomes" id="UP001499854">
    <property type="component" value="Unassembled WGS sequence"/>
</dbReference>
<reference evidence="1 2" key="1">
    <citation type="journal article" date="2019" name="Int. J. Syst. Evol. Microbiol.">
        <title>The Global Catalogue of Microorganisms (GCM) 10K type strain sequencing project: providing services to taxonomists for standard genome sequencing and annotation.</title>
        <authorList>
            <consortium name="The Broad Institute Genomics Platform"/>
            <consortium name="The Broad Institute Genome Sequencing Center for Infectious Disease"/>
            <person name="Wu L."/>
            <person name="Ma J."/>
        </authorList>
    </citation>
    <scope>NUCLEOTIDE SEQUENCE [LARGE SCALE GENOMIC DNA]</scope>
    <source>
        <strain evidence="1 2">JCM 16013</strain>
    </source>
</reference>
<accession>A0ABN2QF12</accession>